<dbReference type="PANTHER" id="PTHR11361:SF34">
    <property type="entry name" value="DNA MISMATCH REPAIR PROTEIN MSH1, MITOCHONDRIAL"/>
    <property type="match status" value="1"/>
</dbReference>
<evidence type="ECO:0000313" key="5">
    <source>
        <dbReference type="EMBL" id="OCX70095.1"/>
    </source>
</evidence>
<dbReference type="SMART" id="SM00534">
    <property type="entry name" value="MUTSac"/>
    <property type="match status" value="1"/>
</dbReference>
<keyword evidence="2" id="KW-0067">ATP-binding</keyword>
<evidence type="ECO:0000259" key="4">
    <source>
        <dbReference type="SMART" id="SM00534"/>
    </source>
</evidence>
<dbReference type="AlphaFoldDB" id="A0A1C2I288"/>
<evidence type="ECO:0000256" key="2">
    <source>
        <dbReference type="ARBA" id="ARBA00022840"/>
    </source>
</evidence>
<dbReference type="GO" id="GO:0140664">
    <property type="term" value="F:ATP-dependent DNA damage sensor activity"/>
    <property type="evidence" value="ECO:0007669"/>
    <property type="project" value="InterPro"/>
</dbReference>
<evidence type="ECO:0000256" key="3">
    <source>
        <dbReference type="ARBA" id="ARBA00023125"/>
    </source>
</evidence>
<dbReference type="RefSeq" id="WP_077273115.1">
    <property type="nucleotide sequence ID" value="NZ_LWSA01000208.1"/>
</dbReference>
<accession>A0A1C2I288</accession>
<comment type="caution">
    <text evidence="5">The sequence shown here is derived from an EMBL/GenBank/DDBJ whole genome shotgun (WGS) entry which is preliminary data.</text>
</comment>
<dbReference type="PANTHER" id="PTHR11361">
    <property type="entry name" value="DNA MISMATCH REPAIR PROTEIN MUTS FAMILY MEMBER"/>
    <property type="match status" value="1"/>
</dbReference>
<dbReference type="SUPFAM" id="SSF52540">
    <property type="entry name" value="P-loop containing nucleoside triphosphate hydrolases"/>
    <property type="match status" value="1"/>
</dbReference>
<evidence type="ECO:0000313" key="6">
    <source>
        <dbReference type="Proteomes" id="UP000094893"/>
    </source>
</evidence>
<dbReference type="GO" id="GO:0005524">
    <property type="term" value="F:ATP binding"/>
    <property type="evidence" value="ECO:0007669"/>
    <property type="project" value="UniProtKB-KW"/>
</dbReference>
<dbReference type="GO" id="GO:0005829">
    <property type="term" value="C:cytosol"/>
    <property type="evidence" value="ECO:0007669"/>
    <property type="project" value="TreeGrafter"/>
</dbReference>
<dbReference type="InterPro" id="IPR045076">
    <property type="entry name" value="MutS"/>
</dbReference>
<dbReference type="GO" id="GO:0030983">
    <property type="term" value="F:mismatched DNA binding"/>
    <property type="evidence" value="ECO:0007669"/>
    <property type="project" value="InterPro"/>
</dbReference>
<keyword evidence="1" id="KW-0547">Nucleotide-binding</keyword>
<dbReference type="Gene3D" id="3.40.50.300">
    <property type="entry name" value="P-loop containing nucleotide triphosphate hydrolases"/>
    <property type="match status" value="1"/>
</dbReference>
<dbReference type="Proteomes" id="UP000094893">
    <property type="component" value="Unassembled WGS sequence"/>
</dbReference>
<feature type="domain" description="DNA mismatch repair proteins mutS family" evidence="4">
    <location>
        <begin position="355"/>
        <end position="532"/>
    </location>
</feature>
<dbReference type="STRING" id="930.GCA_002079865_02932"/>
<dbReference type="InterPro" id="IPR027417">
    <property type="entry name" value="P-loop_NTPase"/>
</dbReference>
<protein>
    <recommendedName>
        <fullName evidence="4">DNA mismatch repair proteins mutS family domain-containing protein</fullName>
    </recommendedName>
</protein>
<dbReference type="Pfam" id="PF00488">
    <property type="entry name" value="MutS_V"/>
    <property type="match status" value="1"/>
</dbReference>
<sequence length="536" mass="61884">GINCLYFLAISHLRLPSTRGVALHFRARPVYFHDLNLDKVISHIVDGREEYKLNQYFYNLNKNLEQIQYRQEIMKDFEEEKVYKTILSYSKCLADIRNTLDRIENLYYPLQQQRCYLELALRYQKNLEDFLEGLKSVQVKSVGLKELINQFIEILCTGTFVEFKNKTANLCESLKKIRYCVVIVENKVSVRHCEEDNYAGEVAKNLYLSDIPLDDDNIVGNQTVDLNHVEAQILEGVAQLYPEPFARLDSYCKQYMQTLVASEVEYPSDSLRASRYPFMDHNILIWERELQFYLAYLEYIAPLKHLGLAFCIPNIDISNKQVRAEQTFDLALATRLMEETGQKVVVNDLFLINDEQIFVITGPNQGGKTTFARMFGQLHHLAGLGCPVPGLNTQLGFCDAIYTHFSYREDIRAGHGKLEEDLIRIHDSLKEATASSIFIMNELFDSTTYDDALYLSEQIIRKLLAKKIVTVWVTFIDALTLISPQIVSLMSMVETEDLTRRTFRICRKPADGLAYALSLAEKYGLTYNRLMEGIDE</sequence>
<reference evidence="5 6" key="1">
    <citation type="journal article" date="2016" name="Int. J. Mol. Sci.">
        <title>Comparative genomics of the extreme acidophile Acidithiobacillus thiooxidans reveals intraspecific divergence and niche adaptation.</title>
        <authorList>
            <person name="Zhang X."/>
            <person name="Feng X."/>
            <person name="Tao J."/>
            <person name="Ma L."/>
            <person name="Xiao Y."/>
            <person name="Liang Y."/>
            <person name="Liu X."/>
            <person name="Yin H."/>
        </authorList>
    </citation>
    <scope>NUCLEOTIDE SEQUENCE [LARGE SCALE GENOMIC DNA]</scope>
    <source>
        <strain evidence="5 6">A02</strain>
    </source>
</reference>
<gene>
    <name evidence="5" type="ORF">A6P07_15310</name>
</gene>
<proteinExistence type="predicted"/>
<keyword evidence="3" id="KW-0238">DNA-binding</keyword>
<name>A0A1C2I288_ACITH</name>
<organism evidence="5 6">
    <name type="scientific">Acidithiobacillus thiooxidans</name>
    <name type="common">Thiobacillus thiooxidans</name>
    <dbReference type="NCBI Taxonomy" id="930"/>
    <lineage>
        <taxon>Bacteria</taxon>
        <taxon>Pseudomonadati</taxon>
        <taxon>Pseudomonadota</taxon>
        <taxon>Acidithiobacillia</taxon>
        <taxon>Acidithiobacillales</taxon>
        <taxon>Acidithiobacillaceae</taxon>
        <taxon>Acidithiobacillus</taxon>
    </lineage>
</organism>
<feature type="non-terminal residue" evidence="5">
    <location>
        <position position="1"/>
    </location>
</feature>
<evidence type="ECO:0000256" key="1">
    <source>
        <dbReference type="ARBA" id="ARBA00022741"/>
    </source>
</evidence>
<dbReference type="EMBL" id="LWSA01000208">
    <property type="protein sequence ID" value="OCX70095.1"/>
    <property type="molecule type" value="Genomic_DNA"/>
</dbReference>
<dbReference type="InterPro" id="IPR000432">
    <property type="entry name" value="DNA_mismatch_repair_MutS_C"/>
</dbReference>
<dbReference type="GO" id="GO:0006298">
    <property type="term" value="P:mismatch repair"/>
    <property type="evidence" value="ECO:0007669"/>
    <property type="project" value="InterPro"/>
</dbReference>